<keyword evidence="3" id="KW-1185">Reference proteome</keyword>
<dbReference type="SMART" id="SM01243">
    <property type="entry name" value="IRF-3"/>
    <property type="match status" value="1"/>
</dbReference>
<reference evidence="2" key="2">
    <citation type="submission" date="2025-08" db="UniProtKB">
        <authorList>
            <consortium name="Ensembl"/>
        </authorList>
    </citation>
    <scope>IDENTIFICATION</scope>
</reference>
<evidence type="ECO:0000259" key="1">
    <source>
        <dbReference type="SMART" id="SM01243"/>
    </source>
</evidence>
<name>A0A670ID33_PODMU</name>
<dbReference type="GO" id="GO:0002376">
    <property type="term" value="P:immune system process"/>
    <property type="evidence" value="ECO:0007669"/>
    <property type="project" value="TreeGrafter"/>
</dbReference>
<dbReference type="Ensembl" id="ENSPMRT00000010190.1">
    <property type="protein sequence ID" value="ENSPMRP00000009554.1"/>
    <property type="gene ID" value="ENSPMRG00000006397.1"/>
</dbReference>
<dbReference type="GeneTree" id="ENSGT00940000163813"/>
<dbReference type="AlphaFoldDB" id="A0A670ID33"/>
<evidence type="ECO:0000313" key="3">
    <source>
        <dbReference type="Proteomes" id="UP000472272"/>
    </source>
</evidence>
<organism evidence="2 3">
    <name type="scientific">Podarcis muralis</name>
    <name type="common">Wall lizard</name>
    <name type="synonym">Lacerta muralis</name>
    <dbReference type="NCBI Taxonomy" id="64176"/>
    <lineage>
        <taxon>Eukaryota</taxon>
        <taxon>Metazoa</taxon>
        <taxon>Chordata</taxon>
        <taxon>Craniata</taxon>
        <taxon>Vertebrata</taxon>
        <taxon>Euteleostomi</taxon>
        <taxon>Lepidosauria</taxon>
        <taxon>Squamata</taxon>
        <taxon>Bifurcata</taxon>
        <taxon>Unidentata</taxon>
        <taxon>Episquamata</taxon>
        <taxon>Laterata</taxon>
        <taxon>Lacertibaenia</taxon>
        <taxon>Lacertidae</taxon>
        <taxon>Podarcis</taxon>
    </lineage>
</organism>
<dbReference type="Proteomes" id="UP000472272">
    <property type="component" value="Chromosome 6"/>
</dbReference>
<dbReference type="GO" id="GO:0000981">
    <property type="term" value="F:DNA-binding transcription factor activity, RNA polymerase II-specific"/>
    <property type="evidence" value="ECO:0007669"/>
    <property type="project" value="TreeGrafter"/>
</dbReference>
<reference evidence="2" key="3">
    <citation type="submission" date="2025-09" db="UniProtKB">
        <authorList>
            <consortium name="Ensembl"/>
        </authorList>
    </citation>
    <scope>IDENTIFICATION</scope>
</reference>
<accession>A0A670ID33</accession>
<dbReference type="PANTHER" id="PTHR11949">
    <property type="entry name" value="INTERFERON REGULATORY FACTOR"/>
    <property type="match status" value="1"/>
</dbReference>
<proteinExistence type="predicted"/>
<sequence>MILTSASFCPPDCWLRVRVYYCDTLVKEVTTKTAEGCRITYRPVPADNVCLYGSSGLEQVLFPSLDASAGGRATGALQRLLPHLHRGILLWVAPEGVFMKRQCQGRVYWKGPLAPHENQPNKLEREKTYKLLDTQQFLQREYYYQAFLLGIVGTNIPKEKKILFTYATTAVQMLLTQRWKEFPAGEERQTKLLDYAKMTKLIGKLRDQEIQERMGGIIIYLGDRCKQMKTSAGF</sequence>
<dbReference type="InterPro" id="IPR019471">
    <property type="entry name" value="Interferon_reg_factor-3"/>
</dbReference>
<dbReference type="InterPro" id="IPR008984">
    <property type="entry name" value="SMAD_FHA_dom_sf"/>
</dbReference>
<dbReference type="Gene3D" id="2.60.200.10">
    <property type="match status" value="1"/>
</dbReference>
<evidence type="ECO:0000313" key="2">
    <source>
        <dbReference type="Ensembl" id="ENSPMRP00000009554.1"/>
    </source>
</evidence>
<dbReference type="Pfam" id="PF10401">
    <property type="entry name" value="IRF-3"/>
    <property type="match status" value="1"/>
</dbReference>
<dbReference type="GO" id="GO:0005634">
    <property type="term" value="C:nucleus"/>
    <property type="evidence" value="ECO:0007669"/>
    <property type="project" value="TreeGrafter"/>
</dbReference>
<dbReference type="PANTHER" id="PTHR11949:SF24">
    <property type="entry name" value="INTERFERON REGULATORY FACTOR 9"/>
    <property type="match status" value="1"/>
</dbReference>
<feature type="domain" description="Interferon regulatory factor-3" evidence="1">
    <location>
        <begin position="12"/>
        <end position="178"/>
    </location>
</feature>
<dbReference type="GO" id="GO:0000978">
    <property type="term" value="F:RNA polymerase II cis-regulatory region sequence-specific DNA binding"/>
    <property type="evidence" value="ECO:0007669"/>
    <property type="project" value="TreeGrafter"/>
</dbReference>
<reference evidence="2 3" key="1">
    <citation type="journal article" date="2019" name="Proc. Natl. Acad. Sci. U.S.A.">
        <title>Regulatory changes in pterin and carotenoid genes underlie balanced color polymorphisms in the wall lizard.</title>
        <authorList>
            <person name="Andrade P."/>
            <person name="Pinho C."/>
            <person name="Perez I de Lanuza G."/>
            <person name="Afonso S."/>
            <person name="Brejcha J."/>
            <person name="Rubin C.J."/>
            <person name="Wallerman O."/>
            <person name="Pereira P."/>
            <person name="Sabatino S.J."/>
            <person name="Bellati A."/>
            <person name="Pellitteri-Rosa D."/>
            <person name="Bosakova Z."/>
            <person name="Bunikis I."/>
            <person name="Carretero M.A."/>
            <person name="Feiner N."/>
            <person name="Marsik P."/>
            <person name="Pauperio F."/>
            <person name="Salvi D."/>
            <person name="Soler L."/>
            <person name="While G.M."/>
            <person name="Uller T."/>
            <person name="Font E."/>
            <person name="Andersson L."/>
            <person name="Carneiro M."/>
        </authorList>
    </citation>
    <scope>NUCLEOTIDE SEQUENCE</scope>
</reference>
<protein>
    <recommendedName>
        <fullName evidence="1">Interferon regulatory factor-3 domain-containing protein</fullName>
    </recommendedName>
</protein>
<dbReference type="InterPro" id="IPR017855">
    <property type="entry name" value="SMAD-like_dom_sf"/>
</dbReference>
<dbReference type="SUPFAM" id="SSF49879">
    <property type="entry name" value="SMAD/FHA domain"/>
    <property type="match status" value="1"/>
</dbReference>